<reference evidence="1" key="1">
    <citation type="journal article" date="2019" name="bioRxiv">
        <title>The Genome of the Zebra Mussel, Dreissena polymorpha: A Resource for Invasive Species Research.</title>
        <authorList>
            <person name="McCartney M.A."/>
            <person name="Auch B."/>
            <person name="Kono T."/>
            <person name="Mallez S."/>
            <person name="Zhang Y."/>
            <person name="Obille A."/>
            <person name="Becker A."/>
            <person name="Abrahante J.E."/>
            <person name="Garbe J."/>
            <person name="Badalamenti J.P."/>
            <person name="Herman A."/>
            <person name="Mangelson H."/>
            <person name="Liachko I."/>
            <person name="Sullivan S."/>
            <person name="Sone E.D."/>
            <person name="Koren S."/>
            <person name="Silverstein K.A.T."/>
            <person name="Beckman K.B."/>
            <person name="Gohl D.M."/>
        </authorList>
    </citation>
    <scope>NUCLEOTIDE SEQUENCE</scope>
    <source>
        <strain evidence="1">Duluth1</strain>
        <tissue evidence="1">Whole animal</tissue>
    </source>
</reference>
<evidence type="ECO:0000313" key="1">
    <source>
        <dbReference type="EMBL" id="KAH3728074.1"/>
    </source>
</evidence>
<gene>
    <name evidence="1" type="ORF">DPMN_054021</name>
</gene>
<evidence type="ECO:0000313" key="2">
    <source>
        <dbReference type="Proteomes" id="UP000828390"/>
    </source>
</evidence>
<dbReference type="Proteomes" id="UP000828390">
    <property type="component" value="Unassembled WGS sequence"/>
</dbReference>
<name>A0A9D4CMG5_DREPO</name>
<organism evidence="1 2">
    <name type="scientific">Dreissena polymorpha</name>
    <name type="common">Zebra mussel</name>
    <name type="synonym">Mytilus polymorpha</name>
    <dbReference type="NCBI Taxonomy" id="45954"/>
    <lineage>
        <taxon>Eukaryota</taxon>
        <taxon>Metazoa</taxon>
        <taxon>Spiralia</taxon>
        <taxon>Lophotrochozoa</taxon>
        <taxon>Mollusca</taxon>
        <taxon>Bivalvia</taxon>
        <taxon>Autobranchia</taxon>
        <taxon>Heteroconchia</taxon>
        <taxon>Euheterodonta</taxon>
        <taxon>Imparidentia</taxon>
        <taxon>Neoheterodontei</taxon>
        <taxon>Myida</taxon>
        <taxon>Dreissenoidea</taxon>
        <taxon>Dreissenidae</taxon>
        <taxon>Dreissena</taxon>
    </lineage>
</organism>
<keyword evidence="2" id="KW-1185">Reference proteome</keyword>
<protein>
    <submittedName>
        <fullName evidence="1">Uncharacterized protein</fullName>
    </submittedName>
</protein>
<accession>A0A9D4CMG5</accession>
<sequence>MRRCMMHNVSRPRHARYSMSCYRMALPETIKQLRPTPSFTVPFYLVAINVKILSSGRGLNPRPPEW</sequence>
<proteinExistence type="predicted"/>
<dbReference type="AlphaFoldDB" id="A0A9D4CMG5"/>
<comment type="caution">
    <text evidence="1">The sequence shown here is derived from an EMBL/GenBank/DDBJ whole genome shotgun (WGS) entry which is preliminary data.</text>
</comment>
<reference evidence="1" key="2">
    <citation type="submission" date="2020-11" db="EMBL/GenBank/DDBJ databases">
        <authorList>
            <person name="McCartney M.A."/>
            <person name="Auch B."/>
            <person name="Kono T."/>
            <person name="Mallez S."/>
            <person name="Becker A."/>
            <person name="Gohl D.M."/>
            <person name="Silverstein K.A.T."/>
            <person name="Koren S."/>
            <person name="Bechman K.B."/>
            <person name="Herman A."/>
            <person name="Abrahante J.E."/>
            <person name="Garbe J."/>
        </authorList>
    </citation>
    <scope>NUCLEOTIDE SEQUENCE</scope>
    <source>
        <strain evidence="1">Duluth1</strain>
        <tissue evidence="1">Whole animal</tissue>
    </source>
</reference>
<dbReference type="EMBL" id="JAIWYP010000012">
    <property type="protein sequence ID" value="KAH3728074.1"/>
    <property type="molecule type" value="Genomic_DNA"/>
</dbReference>